<keyword evidence="2" id="KW-1185">Reference proteome</keyword>
<sequence>MELSTEDGPRNFPCKYSLVYNELVLMFAPNRSLSCLVHVIVSRCENALYLSIHSMFRIINYNEKAMAFRQVLYRMPTMPTISAALSFLPLWLFSSYRQEPSSPSFIMFRPEAHPHLEATGFDFVVFEVPGSIPCNLVPEITDLLEQDDKDAFVGYLRLKCATALLAGETVLDVVDINALDPEIGSNPLHFTSYPPELIYLYIRNGARMDIRCGGMLPLNHALFNISESTTYANVDWSSKQSICMVIVRLCLDMEILESIKVLFDHTKEVVKEVYHYVMGGKLLETTALLMVAREEITTPFFFTDFTSSGSMSLHQLVLLEVESLKALQIKLVPTGEEMQELGKKLETMNSMLHLIEVLQSVGPEIDQYRQDKPKLSIEDLATKVAYLLIRKGFLECEYMKSFISVSGDTFWEGHRVFQKLLGSKLHGENEGSQLESKDVWKLCGWIGGDDEKVLV</sequence>
<dbReference type="EMBL" id="JBBPBN010000005">
    <property type="protein sequence ID" value="KAK9038774.1"/>
    <property type="molecule type" value="Genomic_DNA"/>
</dbReference>
<name>A0ABR2TMY6_9ROSI</name>
<comment type="caution">
    <text evidence="1">The sequence shown here is derived from an EMBL/GenBank/DDBJ whole genome shotgun (WGS) entry which is preliminary data.</text>
</comment>
<protein>
    <submittedName>
        <fullName evidence="1">Uncharacterized protein</fullName>
    </submittedName>
</protein>
<reference evidence="1 2" key="1">
    <citation type="journal article" date="2024" name="G3 (Bethesda)">
        <title>Genome assembly of Hibiscus sabdariffa L. provides insights into metabolisms of medicinal natural products.</title>
        <authorList>
            <person name="Kim T."/>
        </authorList>
    </citation>
    <scope>NUCLEOTIDE SEQUENCE [LARGE SCALE GENOMIC DNA]</scope>
    <source>
        <strain evidence="1">TK-2024</strain>
        <tissue evidence="1">Old leaves</tissue>
    </source>
</reference>
<proteinExistence type="predicted"/>
<accession>A0ABR2TMY6</accession>
<evidence type="ECO:0000313" key="1">
    <source>
        <dbReference type="EMBL" id="KAK9038774.1"/>
    </source>
</evidence>
<gene>
    <name evidence="1" type="ORF">V6N11_023628</name>
</gene>
<evidence type="ECO:0000313" key="2">
    <source>
        <dbReference type="Proteomes" id="UP001396334"/>
    </source>
</evidence>
<dbReference type="Proteomes" id="UP001396334">
    <property type="component" value="Unassembled WGS sequence"/>
</dbReference>
<organism evidence="1 2">
    <name type="scientific">Hibiscus sabdariffa</name>
    <name type="common">roselle</name>
    <dbReference type="NCBI Taxonomy" id="183260"/>
    <lineage>
        <taxon>Eukaryota</taxon>
        <taxon>Viridiplantae</taxon>
        <taxon>Streptophyta</taxon>
        <taxon>Embryophyta</taxon>
        <taxon>Tracheophyta</taxon>
        <taxon>Spermatophyta</taxon>
        <taxon>Magnoliopsida</taxon>
        <taxon>eudicotyledons</taxon>
        <taxon>Gunneridae</taxon>
        <taxon>Pentapetalae</taxon>
        <taxon>rosids</taxon>
        <taxon>malvids</taxon>
        <taxon>Malvales</taxon>
        <taxon>Malvaceae</taxon>
        <taxon>Malvoideae</taxon>
        <taxon>Hibiscus</taxon>
    </lineage>
</organism>